<evidence type="ECO:0000256" key="8">
    <source>
        <dbReference type="ARBA" id="ARBA00023118"/>
    </source>
</evidence>
<keyword evidence="6 9" id="KW-0378">Hydrolase</keyword>
<evidence type="ECO:0000256" key="2">
    <source>
        <dbReference type="ARBA" id="ARBA00009959"/>
    </source>
</evidence>
<dbReference type="InterPro" id="IPR019199">
    <property type="entry name" value="Virulence_VapD/CRISPR_Cas2"/>
</dbReference>
<dbReference type="Pfam" id="PF09827">
    <property type="entry name" value="CRISPR_Cas2"/>
    <property type="match status" value="1"/>
</dbReference>
<dbReference type="Proteomes" id="UP000321523">
    <property type="component" value="Unassembled WGS sequence"/>
</dbReference>
<evidence type="ECO:0000313" key="11">
    <source>
        <dbReference type="Proteomes" id="UP000321523"/>
    </source>
</evidence>
<dbReference type="GO" id="GO:0016787">
    <property type="term" value="F:hydrolase activity"/>
    <property type="evidence" value="ECO:0007669"/>
    <property type="project" value="UniProtKB-KW"/>
</dbReference>
<reference evidence="10 11" key="1">
    <citation type="submission" date="2019-07" db="EMBL/GenBank/DDBJ databases">
        <title>Whole genome shotgun sequence of Skermanella aerolata NBRC 106429.</title>
        <authorList>
            <person name="Hosoyama A."/>
            <person name="Uohara A."/>
            <person name="Ohji S."/>
            <person name="Ichikawa N."/>
        </authorList>
    </citation>
    <scope>NUCLEOTIDE SEQUENCE [LARGE SCALE GENOMIC DNA]</scope>
    <source>
        <strain evidence="10 11">NBRC 106429</strain>
    </source>
</reference>
<comment type="subunit">
    <text evidence="9">Homodimer, forms a heterotetramer with a Cas1 homodimer.</text>
</comment>
<keyword evidence="4 9" id="KW-0479">Metal-binding</keyword>
<sequence length="109" mass="12723">MALSAYRLMWMMVMFDLPVSTKAERKAATGFRNFLLDEGFEMSQFSVYMRFCAGSPQVDARIKRIRGQVPAKGKVQILTFTDRQYQTMVCLEARTKREPGTKYEQFKLF</sequence>
<dbReference type="EC" id="3.1.-.-" evidence="9"/>
<evidence type="ECO:0000313" key="10">
    <source>
        <dbReference type="EMBL" id="GEO38573.1"/>
    </source>
</evidence>
<evidence type="ECO:0000256" key="7">
    <source>
        <dbReference type="ARBA" id="ARBA00022842"/>
    </source>
</evidence>
<dbReference type="NCBIfam" id="TIGR01573">
    <property type="entry name" value="cas2"/>
    <property type="match status" value="1"/>
</dbReference>
<comment type="function">
    <text evidence="9">CRISPR (clustered regularly interspaced short palindromic repeat), is an adaptive immune system that provides protection against mobile genetic elements (viruses, transposable elements and conjugative plasmids). CRISPR clusters contain sequences complementary to antecedent mobile elements and target invading nucleic acids. CRISPR clusters are transcribed and processed into CRISPR RNA (crRNA). Functions as a ssRNA-specific endoribonuclease. Involved in the integration of spacer DNA into the CRISPR cassette.</text>
</comment>
<evidence type="ECO:0000256" key="3">
    <source>
        <dbReference type="ARBA" id="ARBA00022722"/>
    </source>
</evidence>
<keyword evidence="8 9" id="KW-0051">Antiviral defense</keyword>
<dbReference type="RefSeq" id="WP_211099382.1">
    <property type="nucleotide sequence ID" value="NZ_BJYZ01000011.1"/>
</dbReference>
<name>A0A512DQ10_9PROT</name>
<evidence type="ECO:0000256" key="6">
    <source>
        <dbReference type="ARBA" id="ARBA00022801"/>
    </source>
</evidence>
<comment type="caution">
    <text evidence="10">The sequence shown here is derived from an EMBL/GenBank/DDBJ whole genome shotgun (WGS) entry which is preliminary data.</text>
</comment>
<keyword evidence="5 9" id="KW-0255">Endonuclease</keyword>
<dbReference type="GO" id="GO:0046872">
    <property type="term" value="F:metal ion binding"/>
    <property type="evidence" value="ECO:0007669"/>
    <property type="project" value="UniProtKB-UniRule"/>
</dbReference>
<proteinExistence type="inferred from homology"/>
<dbReference type="GO" id="GO:0004521">
    <property type="term" value="F:RNA endonuclease activity"/>
    <property type="evidence" value="ECO:0007669"/>
    <property type="project" value="InterPro"/>
</dbReference>
<keyword evidence="11" id="KW-1185">Reference proteome</keyword>
<organism evidence="10 11">
    <name type="scientific">Skermanella aerolata</name>
    <dbReference type="NCBI Taxonomy" id="393310"/>
    <lineage>
        <taxon>Bacteria</taxon>
        <taxon>Pseudomonadati</taxon>
        <taxon>Pseudomonadota</taxon>
        <taxon>Alphaproteobacteria</taxon>
        <taxon>Rhodospirillales</taxon>
        <taxon>Azospirillaceae</taxon>
        <taxon>Skermanella</taxon>
    </lineage>
</organism>
<dbReference type="InterPro" id="IPR021127">
    <property type="entry name" value="CRISPR_associated_Cas2"/>
</dbReference>
<comment type="cofactor">
    <cofactor evidence="1 9">
        <name>Mg(2+)</name>
        <dbReference type="ChEBI" id="CHEBI:18420"/>
    </cofactor>
</comment>
<dbReference type="SUPFAM" id="SSF143430">
    <property type="entry name" value="TTP0101/SSO1404-like"/>
    <property type="match status" value="1"/>
</dbReference>
<dbReference type="AlphaFoldDB" id="A0A512DQ10"/>
<keyword evidence="3 9" id="KW-0540">Nuclease</keyword>
<dbReference type="HAMAP" id="MF_01471">
    <property type="entry name" value="Cas2"/>
    <property type="match status" value="1"/>
</dbReference>
<evidence type="ECO:0000256" key="4">
    <source>
        <dbReference type="ARBA" id="ARBA00022723"/>
    </source>
</evidence>
<dbReference type="GO" id="GO:0043571">
    <property type="term" value="P:maintenance of CRISPR repeat elements"/>
    <property type="evidence" value="ECO:0007669"/>
    <property type="project" value="UniProtKB-UniRule"/>
</dbReference>
<evidence type="ECO:0000256" key="5">
    <source>
        <dbReference type="ARBA" id="ARBA00022759"/>
    </source>
</evidence>
<evidence type="ECO:0000256" key="1">
    <source>
        <dbReference type="ARBA" id="ARBA00001946"/>
    </source>
</evidence>
<accession>A0A512DQ10</accession>
<comment type="similarity">
    <text evidence="2 9">Belongs to the CRISPR-associated endoribonuclease Cas2 protein family.</text>
</comment>
<keyword evidence="7 9" id="KW-0460">Magnesium</keyword>
<feature type="binding site" evidence="9">
    <location>
        <position position="16"/>
    </location>
    <ligand>
        <name>Mg(2+)</name>
        <dbReference type="ChEBI" id="CHEBI:18420"/>
        <note>catalytic</note>
    </ligand>
</feature>
<gene>
    <name evidence="9" type="primary">cas2</name>
    <name evidence="10" type="ORF">SAE02_27210</name>
</gene>
<evidence type="ECO:0000256" key="9">
    <source>
        <dbReference type="HAMAP-Rule" id="MF_01471"/>
    </source>
</evidence>
<dbReference type="GO" id="GO:0051607">
    <property type="term" value="P:defense response to virus"/>
    <property type="evidence" value="ECO:0007669"/>
    <property type="project" value="UniProtKB-UniRule"/>
</dbReference>
<dbReference type="EMBL" id="BJYZ01000011">
    <property type="protein sequence ID" value="GEO38573.1"/>
    <property type="molecule type" value="Genomic_DNA"/>
</dbReference>
<protein>
    <recommendedName>
        <fullName evidence="9">CRISPR-associated endoribonuclease Cas2</fullName>
        <ecNumber evidence="9">3.1.-.-</ecNumber>
    </recommendedName>
</protein>